<dbReference type="Gene3D" id="3.40.50.410">
    <property type="entry name" value="von Willebrand factor, type A domain"/>
    <property type="match status" value="1"/>
</dbReference>
<dbReference type="InterPro" id="IPR052079">
    <property type="entry name" value="E3_ligase/Copine_domain"/>
</dbReference>
<evidence type="ECO:0000256" key="1">
    <source>
        <dbReference type="SAM" id="Coils"/>
    </source>
</evidence>
<dbReference type="InterPro" id="IPR010734">
    <property type="entry name" value="Copine_C"/>
</dbReference>
<dbReference type="GO" id="GO:0005634">
    <property type="term" value="C:nucleus"/>
    <property type="evidence" value="ECO:0007669"/>
    <property type="project" value="TreeGrafter"/>
</dbReference>
<sequence>MIQKIRTFQEEQPKIEVKNTPPVVHVPPILDSVEVRTGTRPGEVPKPRKASLTKEETEALLEWERELKKVEEQRLGELEDIIAGGESDQSKSFALPSNAFDNQSQFQELPQLAHRELDRVKAECGATPPSTPPGSLVDTEVLSQEYRKLAKDLERKLLAEIEQLSRQEVLENDARKISQVLKQHHEDSIRAAVDYLQKESGAPEYVAEQMKKQLEDKIDDTIWQYQNQNQASAQPSLGGITRAEIHTQPQENIWQDNRGDQRDDVEASFTFRPSPPRQSNQEPESQRKPSESPRTIPAVMINDEQMQERMSSSSEDGFIKVYEEDAFEQPQSTGFKRPFQLTSELQNQELISGAGELDDTITADDIEFVSTPDVADIPYMHQETIRKAAIVPEPQPLPPKKELDPREVEQVYQLLQEYEEVPVEIHTESKIPLISELPEKDRQISSPTSPKAESGIWSPESNFSPERVLGTDNNLDFDILNYGDEATPPAHTSNLNFQYQTNVQVMGNEPDLSFNKLPSDYEIHYTDEKKPSVFEEREIKEKFLISGDLRPEDDTKRLAEADIYIQDAIDYMENQRPPTDQSGGFVMEEDMLESDEKQVPGLFQNASADPTSRLVKTNDVFEKPEGLFDDADDAVTCAPEIQSIEIPPDQLSQNSSNLLDNISEQHDLSPPAAPSPLPPIGTNIIATTKIQGQSPQAPQFWRPTASPDNSISMSSSKKYPIRKQSSLLSVLGVTSMQEMLLAIKNLDGLSEAMRKAGLESTNLIFGVDYTASNKYQGEHSFGGRSLHSVGDPRIENPYQQVMKIMVKTLTPFASMNGIPLFGFGDSKTGDWSVFRLKPDGSECRDLDEVLRFYNEITPKIELSGPTNFAPLIYQAIEICQKRGDYHILVIIADGQVTNERATRKAIVHACQYPLSIIVVGVGDGPWDMMRVFDESLPKRPWDNFHFVEFHDIIKDTNTTGEGELSFAVQSLLEIPDQYLHIRKLGLVSSRPSSKRSSYAEKSRSEK</sequence>
<feature type="domain" description="VWFA" evidence="3">
    <location>
        <begin position="760"/>
        <end position="951"/>
    </location>
</feature>
<dbReference type="PANTHER" id="PTHR45751:SF48">
    <property type="entry name" value="COPINE FAMILY PROTEIN 1"/>
    <property type="match status" value="1"/>
</dbReference>
<keyword evidence="1" id="KW-0175">Coiled coil</keyword>
<organism evidence="4 5">
    <name type="scientific">Acrobeloides nanus</name>
    <dbReference type="NCBI Taxonomy" id="290746"/>
    <lineage>
        <taxon>Eukaryota</taxon>
        <taxon>Metazoa</taxon>
        <taxon>Ecdysozoa</taxon>
        <taxon>Nematoda</taxon>
        <taxon>Chromadorea</taxon>
        <taxon>Rhabditida</taxon>
        <taxon>Tylenchina</taxon>
        <taxon>Cephalobomorpha</taxon>
        <taxon>Cephaloboidea</taxon>
        <taxon>Cephalobidae</taxon>
        <taxon>Acrobeloides</taxon>
    </lineage>
</organism>
<evidence type="ECO:0000256" key="2">
    <source>
        <dbReference type="SAM" id="MobiDB-lite"/>
    </source>
</evidence>
<dbReference type="SUPFAM" id="SSF53300">
    <property type="entry name" value="vWA-like"/>
    <property type="match status" value="1"/>
</dbReference>
<dbReference type="Proteomes" id="UP000887540">
    <property type="component" value="Unplaced"/>
</dbReference>
<dbReference type="GO" id="GO:0016567">
    <property type="term" value="P:protein ubiquitination"/>
    <property type="evidence" value="ECO:0007669"/>
    <property type="project" value="TreeGrafter"/>
</dbReference>
<dbReference type="GO" id="GO:0004842">
    <property type="term" value="F:ubiquitin-protein transferase activity"/>
    <property type="evidence" value="ECO:0007669"/>
    <property type="project" value="TreeGrafter"/>
</dbReference>
<feature type="region of interest" description="Disordered" evidence="2">
    <location>
        <begin position="439"/>
        <end position="465"/>
    </location>
</feature>
<dbReference type="InterPro" id="IPR002035">
    <property type="entry name" value="VWF_A"/>
</dbReference>
<protein>
    <submittedName>
        <fullName evidence="5">VWFA domain-containing protein</fullName>
    </submittedName>
</protein>
<accession>A0A914EAG4</accession>
<dbReference type="SMART" id="SM00327">
    <property type="entry name" value="VWA"/>
    <property type="match status" value="1"/>
</dbReference>
<dbReference type="Pfam" id="PF07002">
    <property type="entry name" value="Copine"/>
    <property type="match status" value="1"/>
</dbReference>
<name>A0A914EAG4_9BILA</name>
<dbReference type="InterPro" id="IPR036465">
    <property type="entry name" value="vWFA_dom_sf"/>
</dbReference>
<feature type="region of interest" description="Disordered" evidence="2">
    <location>
        <begin position="248"/>
        <end position="296"/>
    </location>
</feature>
<evidence type="ECO:0000313" key="5">
    <source>
        <dbReference type="WBParaSite" id="ACRNAN_scaffold68.g9255.t1"/>
    </source>
</evidence>
<reference evidence="5" key="1">
    <citation type="submission" date="2022-11" db="UniProtKB">
        <authorList>
            <consortium name="WormBaseParasite"/>
        </authorList>
    </citation>
    <scope>IDENTIFICATION</scope>
</reference>
<dbReference type="WBParaSite" id="ACRNAN_scaffold68.g9255.t1">
    <property type="protein sequence ID" value="ACRNAN_scaffold68.g9255.t1"/>
    <property type="gene ID" value="ACRNAN_scaffold68.g9255"/>
</dbReference>
<proteinExistence type="predicted"/>
<dbReference type="PANTHER" id="PTHR45751">
    <property type="entry name" value="COPINE FAMILY PROTEIN 1"/>
    <property type="match status" value="1"/>
</dbReference>
<evidence type="ECO:0000259" key="3">
    <source>
        <dbReference type="SMART" id="SM00327"/>
    </source>
</evidence>
<keyword evidence="4" id="KW-1185">Reference proteome</keyword>
<evidence type="ECO:0000313" key="4">
    <source>
        <dbReference type="Proteomes" id="UP000887540"/>
    </source>
</evidence>
<dbReference type="AlphaFoldDB" id="A0A914EAG4"/>
<feature type="coiled-coil region" evidence="1">
    <location>
        <begin position="136"/>
        <end position="167"/>
    </location>
</feature>
<feature type="coiled-coil region" evidence="1">
    <location>
        <begin position="53"/>
        <end position="80"/>
    </location>
</feature>